<keyword evidence="1" id="KW-0175">Coiled coil</keyword>
<feature type="region of interest" description="Disordered" evidence="2">
    <location>
        <begin position="581"/>
        <end position="605"/>
    </location>
</feature>
<dbReference type="EMBL" id="JABANP010000213">
    <property type="protein sequence ID" value="KAF4686653.1"/>
    <property type="molecule type" value="Genomic_DNA"/>
</dbReference>
<feature type="coiled-coil region" evidence="1">
    <location>
        <begin position="1249"/>
        <end position="1283"/>
    </location>
</feature>
<protein>
    <submittedName>
        <fullName evidence="3">Uncharacterized protein</fullName>
    </submittedName>
</protein>
<comment type="caution">
    <text evidence="3">The sequence shown here is derived from an EMBL/GenBank/DDBJ whole genome shotgun (WGS) entry which is preliminary data.</text>
</comment>
<organism evidence="3 4">
    <name type="scientific">Perkinsus olseni</name>
    <name type="common">Perkinsus atlanticus</name>
    <dbReference type="NCBI Taxonomy" id="32597"/>
    <lineage>
        <taxon>Eukaryota</taxon>
        <taxon>Sar</taxon>
        <taxon>Alveolata</taxon>
        <taxon>Perkinsozoa</taxon>
        <taxon>Perkinsea</taxon>
        <taxon>Perkinsida</taxon>
        <taxon>Perkinsidae</taxon>
        <taxon>Perkinsus</taxon>
    </lineage>
</organism>
<proteinExistence type="predicted"/>
<evidence type="ECO:0000256" key="1">
    <source>
        <dbReference type="SAM" id="Coils"/>
    </source>
</evidence>
<gene>
    <name evidence="3" type="ORF">FOZ60_004985</name>
</gene>
<sequence>MDDENIHELLAHRAQLPSMKDSEVKRLIADYPDMGSEEELIQILSKVDSRAEFSLFHKNRRRKGEGKGVRACEETGYYSDADNYDCHERRRSSNLSEELHEKSRKLDANVSTLQADWDAAEANLDKLMGYTYGPGSTKESPSQTEGLTHQIGLLSGAMYELNSAAVASADELWAELDKIHYGYVADVDQYKSEMSTALNNLLKGISQLARKQSDAQLRNTIILNKHGNKELNDMVNTINSNQVKVEAEVKQADSEKTRMEQVTSKGLDDAEDALAGLSDEVAELPEVQEEAREKVRRQLSEKIEDTAMKATEEQHKLVEGYRADGDKKLDSFVEDGAASIDNQFKAWEGEEKKRRAVVESQISQEGAKVEERQEAFRKEFDSADEKSQRTAENFARETEKEWDDQEKVSADMAGSMKELRGMLNEYAANTDKQAHELTEEARQKQAAIKKEISETISGAGASLADVLLSMDRSLSSADKDIFSSSSEAKDKVMAMIRNAFREGGEKGANMAAVLGQLVHGIEQGEKALVMSEEDLRSMLGRYGFGVQLCRAETARVGERLQKGLDDLSATLDETARENIEKSRKIKETAEVGGGGGDEEEEEGLGVADTEMRKNFQGLLKMVTDAGGSAEDLVKALRGLAQQEGNLKGDILVEKRRSSESLQRLAKLLSTTDSELASRLNAFVRASGSGMEDAMKDEDNKANRAFQDVAAQASHGIEVELLRLAHARYGFPAQSYEAEAHRIAGEMASSLGLDQQRARTLQQELKSVDASVMGLVKSQQAELSKEKNLFTEKLAQSDSRADAALAQVQAELAGNEGKMEESLKSMRRGRMKLRAGLRGEIDGARRKYLAEKTNSAVLEKKLRDDGELFDRASRGYRQQLDGVLSSVETQKRQFQDNLMNLMERFGVLSHHETEKLRNLTRVFEERRDFTASQQQIEVRLSELQHKARNAETEEERAAAMQAVQALEQMRTLADRVRGADAALKQKILNGDLGLPRLFAHLHRAGRILDAHLNSETTHLQGEVENVAQRTSMLFHGLESAMNQTNALLDREQKESELSTKFAIQTTEINNKRRIDGVANAVKKADKLIKVENMELYKLEHAQKNNISRVYDGVRDMKEGIEKRIGAVMSELARNQADVETEARGEQGDIAVRLGLVRQAVGHFLSLWRDFSAVMSSKFQRFHQADAEFIEQLDAQVRHELAKSEDVVVKAMEKVNTVHKELDKGYEEEEAFEKYMQEHIAKLQERQRAIHENRNELLLKAKAELADLQRKQEKMDAEERQYVRDNIAQFEDDMTKKANQVLQSAR</sequence>
<dbReference type="OrthoDB" id="440707at2759"/>
<evidence type="ECO:0000313" key="3">
    <source>
        <dbReference type="EMBL" id="KAF4686653.1"/>
    </source>
</evidence>
<evidence type="ECO:0000256" key="2">
    <source>
        <dbReference type="SAM" id="MobiDB-lite"/>
    </source>
</evidence>
<reference evidence="3 4" key="1">
    <citation type="submission" date="2020-04" db="EMBL/GenBank/DDBJ databases">
        <title>Perkinsus olseni comparative genomics.</title>
        <authorList>
            <person name="Bogema D.R."/>
        </authorList>
    </citation>
    <scope>NUCLEOTIDE SEQUENCE [LARGE SCALE GENOMIC DNA]</scope>
    <source>
        <strain evidence="3">00978-12</strain>
    </source>
</reference>
<feature type="coiled-coil region" evidence="1">
    <location>
        <begin position="932"/>
        <end position="968"/>
    </location>
</feature>
<dbReference type="Proteomes" id="UP000541610">
    <property type="component" value="Unassembled WGS sequence"/>
</dbReference>
<feature type="coiled-coil region" evidence="1">
    <location>
        <begin position="427"/>
        <end position="454"/>
    </location>
</feature>
<accession>A0A7J6NS21</accession>
<name>A0A7J6NS21_PEROL</name>
<evidence type="ECO:0000313" key="4">
    <source>
        <dbReference type="Proteomes" id="UP000541610"/>
    </source>
</evidence>